<reference evidence="9 10" key="1">
    <citation type="submission" date="2019-12" db="EMBL/GenBank/DDBJ databases">
        <authorList>
            <person name="Huq M.A."/>
        </authorList>
    </citation>
    <scope>NUCLEOTIDE SEQUENCE [LARGE SCALE GENOMIC DNA]</scope>
    <source>
        <strain evidence="9 10">MAH-25</strain>
    </source>
</reference>
<organism evidence="9 10">
    <name type="scientific">Ramlibacter pinisoli</name>
    <dbReference type="NCBI Taxonomy" id="2682844"/>
    <lineage>
        <taxon>Bacteria</taxon>
        <taxon>Pseudomonadati</taxon>
        <taxon>Pseudomonadota</taxon>
        <taxon>Betaproteobacteria</taxon>
        <taxon>Burkholderiales</taxon>
        <taxon>Comamonadaceae</taxon>
        <taxon>Ramlibacter</taxon>
    </lineage>
</organism>
<evidence type="ECO:0000256" key="3">
    <source>
        <dbReference type="ARBA" id="ARBA00022519"/>
    </source>
</evidence>
<feature type="transmembrane region" description="Helical" evidence="7">
    <location>
        <begin position="130"/>
        <end position="147"/>
    </location>
</feature>
<evidence type="ECO:0000256" key="7">
    <source>
        <dbReference type="RuleBase" id="RU369079"/>
    </source>
</evidence>
<dbReference type="AlphaFoldDB" id="A0A6N8INX4"/>
<evidence type="ECO:0000256" key="4">
    <source>
        <dbReference type="ARBA" id="ARBA00022692"/>
    </source>
</evidence>
<comment type="function">
    <text evidence="7">Part of the tripartite ATP-independent periplasmic (TRAP) transport system.</text>
</comment>
<comment type="caution">
    <text evidence="9">The sequence shown here is derived from an EMBL/GenBank/DDBJ whole genome shotgun (WGS) entry which is preliminary data.</text>
</comment>
<dbReference type="NCBIfam" id="TIGR00786">
    <property type="entry name" value="dctM"/>
    <property type="match status" value="1"/>
</dbReference>
<comment type="subunit">
    <text evidence="7">The complex comprises the extracytoplasmic solute receptor protein and the two transmembrane proteins.</text>
</comment>
<keyword evidence="5 7" id="KW-1133">Transmembrane helix</keyword>
<feature type="transmembrane region" description="Helical" evidence="7">
    <location>
        <begin position="335"/>
        <end position="352"/>
    </location>
</feature>
<dbReference type="Proteomes" id="UP000469385">
    <property type="component" value="Unassembled WGS sequence"/>
</dbReference>
<evidence type="ECO:0000313" key="10">
    <source>
        <dbReference type="Proteomes" id="UP000469385"/>
    </source>
</evidence>
<evidence type="ECO:0000256" key="6">
    <source>
        <dbReference type="ARBA" id="ARBA00023136"/>
    </source>
</evidence>
<protein>
    <recommendedName>
        <fullName evidence="7">TRAP transporter large permease protein</fullName>
    </recommendedName>
</protein>
<dbReference type="GO" id="GO:0022857">
    <property type="term" value="F:transmembrane transporter activity"/>
    <property type="evidence" value="ECO:0007669"/>
    <property type="project" value="UniProtKB-UniRule"/>
</dbReference>
<proteinExistence type="inferred from homology"/>
<dbReference type="RefSeq" id="WP_157396575.1">
    <property type="nucleotide sequence ID" value="NZ_WSEL01000003.1"/>
</dbReference>
<keyword evidence="3 7" id="KW-0997">Cell inner membrane</keyword>
<dbReference type="EMBL" id="WSEL01000003">
    <property type="protein sequence ID" value="MVQ28474.1"/>
    <property type="molecule type" value="Genomic_DNA"/>
</dbReference>
<keyword evidence="4 7" id="KW-0812">Transmembrane</keyword>
<comment type="subcellular location">
    <subcellularLocation>
        <location evidence="1 7">Cell inner membrane</location>
        <topology evidence="1 7">Multi-pass membrane protein</topology>
    </subcellularLocation>
</comment>
<feature type="transmembrane region" description="Helical" evidence="7">
    <location>
        <begin position="217"/>
        <end position="235"/>
    </location>
</feature>
<evidence type="ECO:0000256" key="5">
    <source>
        <dbReference type="ARBA" id="ARBA00022989"/>
    </source>
</evidence>
<dbReference type="Pfam" id="PF06808">
    <property type="entry name" value="DctM"/>
    <property type="match status" value="1"/>
</dbReference>
<feature type="transmembrane region" description="Helical" evidence="7">
    <location>
        <begin position="358"/>
        <end position="384"/>
    </location>
</feature>
<feature type="transmembrane region" description="Helical" evidence="7">
    <location>
        <begin position="312"/>
        <end position="330"/>
    </location>
</feature>
<gene>
    <name evidence="9" type="ORF">GON04_03380</name>
</gene>
<dbReference type="PIRSF" id="PIRSF006066">
    <property type="entry name" value="HI0050"/>
    <property type="match status" value="1"/>
</dbReference>
<keyword evidence="2" id="KW-1003">Cell membrane</keyword>
<evidence type="ECO:0000256" key="2">
    <source>
        <dbReference type="ARBA" id="ARBA00022475"/>
    </source>
</evidence>
<dbReference type="InterPro" id="IPR004681">
    <property type="entry name" value="TRAP_DctM"/>
</dbReference>
<accession>A0A6N8INX4</accession>
<feature type="transmembrane region" description="Helical" evidence="7">
    <location>
        <begin position="241"/>
        <end position="259"/>
    </location>
</feature>
<comment type="similarity">
    <text evidence="7">Belongs to the TRAP transporter large permease family.</text>
</comment>
<dbReference type="InterPro" id="IPR010656">
    <property type="entry name" value="DctM"/>
</dbReference>
<evidence type="ECO:0000313" key="9">
    <source>
        <dbReference type="EMBL" id="MVQ28474.1"/>
    </source>
</evidence>
<evidence type="ECO:0000259" key="8">
    <source>
        <dbReference type="Pfam" id="PF06808"/>
    </source>
</evidence>
<keyword evidence="7" id="KW-0813">Transport</keyword>
<evidence type="ECO:0000256" key="1">
    <source>
        <dbReference type="ARBA" id="ARBA00004429"/>
    </source>
</evidence>
<feature type="transmembrane region" description="Helical" evidence="7">
    <location>
        <begin position="178"/>
        <end position="197"/>
    </location>
</feature>
<feature type="transmembrane region" description="Helical" evidence="7">
    <location>
        <begin position="90"/>
        <end position="110"/>
    </location>
</feature>
<feature type="transmembrane region" description="Helical" evidence="7">
    <location>
        <begin position="57"/>
        <end position="78"/>
    </location>
</feature>
<keyword evidence="10" id="KW-1185">Reference proteome</keyword>
<keyword evidence="6 7" id="KW-0472">Membrane</keyword>
<feature type="transmembrane region" description="Helical" evidence="7">
    <location>
        <begin position="271"/>
        <end position="292"/>
    </location>
</feature>
<name>A0A6N8INX4_9BURK</name>
<sequence>MSLAVVLGFMALAMLGLPIAFSMGVAALGALWATGVDFSMVPTRMMHAVNSFPLMSIPFFMLAGELMIKAGIVERLIALANTMVGRVRGGLAHVTMLAGAGLATVSGAAVSDASALSSTLVPSLTKVYDRGFATAIVAAAANLGPIIPPSGAMIVYAFMAGSSVSVGGMFMAGVVPGLVITIGFIALCSWIAGRRGWAVTGEPFRLAAVVAELKRSLIVLAMPVVVIGGIVGGAFTATEGSAIAVIYAALLGFFVTRTLRVADLPGIAVRAAITTAMVGALIAFASVITYLMTVDLLPQKLSVLLRGFTDSPLAYMALVAVLLFVVGMFLESNAAYIMLVPLLHPIAIQYGIDPLHFGFLFVLNLVIGMLTPPVGVVLFVVCGITGVRMRELVANLWPFIVLMYGVLVACMLFPPLVTALPRALGY</sequence>
<feature type="domain" description="TRAP C4-dicarboxylate transport system permease DctM subunit" evidence="8">
    <location>
        <begin position="7"/>
        <end position="415"/>
    </location>
</feature>
<dbReference type="PANTHER" id="PTHR33362">
    <property type="entry name" value="SIALIC ACID TRAP TRANSPORTER PERMEASE PROTEIN SIAT-RELATED"/>
    <property type="match status" value="1"/>
</dbReference>
<dbReference type="GO" id="GO:0005886">
    <property type="term" value="C:plasma membrane"/>
    <property type="evidence" value="ECO:0007669"/>
    <property type="project" value="UniProtKB-SubCell"/>
</dbReference>
<feature type="transmembrane region" description="Helical" evidence="7">
    <location>
        <begin position="396"/>
        <end position="417"/>
    </location>
</feature>